<evidence type="ECO:0000259" key="8">
    <source>
        <dbReference type="PROSITE" id="PS50111"/>
    </source>
</evidence>
<feature type="transmembrane region" description="Helical" evidence="7">
    <location>
        <begin position="301"/>
        <end position="322"/>
    </location>
</feature>
<dbReference type="Proteomes" id="UP001185028">
    <property type="component" value="Unassembled WGS sequence"/>
</dbReference>
<evidence type="ECO:0000256" key="5">
    <source>
        <dbReference type="ARBA" id="ARBA00029447"/>
    </source>
</evidence>
<feature type="transmembrane region" description="Helical" evidence="7">
    <location>
        <begin position="12"/>
        <end position="35"/>
    </location>
</feature>
<keyword evidence="7" id="KW-0812">Transmembrane</keyword>
<dbReference type="CDD" id="cd06225">
    <property type="entry name" value="HAMP"/>
    <property type="match status" value="1"/>
</dbReference>
<evidence type="ECO:0000256" key="3">
    <source>
        <dbReference type="ARBA" id="ARBA00023136"/>
    </source>
</evidence>
<dbReference type="SUPFAM" id="SSF58104">
    <property type="entry name" value="Methyl-accepting chemotaxis protein (MCP) signaling domain"/>
    <property type="match status" value="1"/>
</dbReference>
<dbReference type="EMBL" id="JAVDQH010000033">
    <property type="protein sequence ID" value="MDR6246573.1"/>
    <property type="molecule type" value="Genomic_DNA"/>
</dbReference>
<dbReference type="InterPro" id="IPR003660">
    <property type="entry name" value="HAMP_dom"/>
</dbReference>
<dbReference type="CDD" id="cd12913">
    <property type="entry name" value="PDC1_MCP_like"/>
    <property type="match status" value="1"/>
</dbReference>
<comment type="similarity">
    <text evidence="5">Belongs to the methyl-accepting chemotaxis (MCP) protein family.</text>
</comment>
<keyword evidence="11" id="KW-1185">Reference proteome</keyword>
<protein>
    <submittedName>
        <fullName evidence="10">Methyl-accepting chemotaxis protein</fullName>
    </submittedName>
</protein>
<organism evidence="10 11">
    <name type="scientific">Paenibacillus hunanensis</name>
    <dbReference type="NCBI Taxonomy" id="539262"/>
    <lineage>
        <taxon>Bacteria</taxon>
        <taxon>Bacillati</taxon>
        <taxon>Bacillota</taxon>
        <taxon>Bacilli</taxon>
        <taxon>Bacillales</taxon>
        <taxon>Paenibacillaceae</taxon>
        <taxon>Paenibacillus</taxon>
    </lineage>
</organism>
<name>A0ABU1J4Z4_9BACL</name>
<dbReference type="CDD" id="cd11386">
    <property type="entry name" value="MCP_signal"/>
    <property type="match status" value="1"/>
</dbReference>
<dbReference type="PANTHER" id="PTHR32089">
    <property type="entry name" value="METHYL-ACCEPTING CHEMOTAXIS PROTEIN MCPB"/>
    <property type="match status" value="1"/>
</dbReference>
<dbReference type="Pfam" id="PF00672">
    <property type="entry name" value="HAMP"/>
    <property type="match status" value="1"/>
</dbReference>
<dbReference type="InterPro" id="IPR004089">
    <property type="entry name" value="MCPsignal_dom"/>
</dbReference>
<feature type="domain" description="Methyl-accepting transducer" evidence="8">
    <location>
        <begin position="396"/>
        <end position="632"/>
    </location>
</feature>
<dbReference type="PROSITE" id="PS50111">
    <property type="entry name" value="CHEMOTAXIS_TRANSDUC_2"/>
    <property type="match status" value="1"/>
</dbReference>
<feature type="domain" description="HAMP" evidence="9">
    <location>
        <begin position="325"/>
        <end position="377"/>
    </location>
</feature>
<evidence type="ECO:0000256" key="6">
    <source>
        <dbReference type="PROSITE-ProRule" id="PRU00284"/>
    </source>
</evidence>
<keyword evidence="4 6" id="KW-0807">Transducer</keyword>
<evidence type="ECO:0000256" key="1">
    <source>
        <dbReference type="ARBA" id="ARBA00004236"/>
    </source>
</evidence>
<dbReference type="PROSITE" id="PS50885">
    <property type="entry name" value="HAMP"/>
    <property type="match status" value="1"/>
</dbReference>
<comment type="caution">
    <text evidence="10">The sequence shown here is derived from an EMBL/GenBank/DDBJ whole genome shotgun (WGS) entry which is preliminary data.</text>
</comment>
<proteinExistence type="inferred from homology"/>
<dbReference type="SMART" id="SM00283">
    <property type="entry name" value="MA"/>
    <property type="match status" value="1"/>
</dbReference>
<keyword evidence="2" id="KW-1003">Cell membrane</keyword>
<evidence type="ECO:0000259" key="9">
    <source>
        <dbReference type="PROSITE" id="PS50885"/>
    </source>
</evidence>
<reference evidence="10 11" key="1">
    <citation type="submission" date="2023-07" db="EMBL/GenBank/DDBJ databases">
        <title>Genomic Encyclopedia of Type Strains, Phase IV (KMG-IV): sequencing the most valuable type-strain genomes for metagenomic binning, comparative biology and taxonomic classification.</title>
        <authorList>
            <person name="Goeker M."/>
        </authorList>
    </citation>
    <scope>NUCLEOTIDE SEQUENCE [LARGE SCALE GENOMIC DNA]</scope>
    <source>
        <strain evidence="10 11">DSM 22170</strain>
    </source>
</reference>
<sequence>MLRYRFRSIKTRTIATLIPIVLITLILISLVSYLFSRSALSEQIDGSSIKSLQLITNDIDAQLMNHAAFVSAMTSAAETLQGNTSIESYGQIGTRNLKAAPFTYGTGVFFADGAFAQGVKYRSIYAYREGDQIKTTETYDDPTYNYLGQAWYTDSTAANGKVIYTEPYYDKTLNLTLITAGQAFYQANGGQIAGVATADLDLSNIENTVRKLNVGNNGSAVLFDKNGVVLASGNKLTKQGDQATAVLGASLSADMLKNSSGEGTLNAAERYKVVYGTIQQTGWKIAVLLPAAEVERPMNNLLMLLSIVGAIGLLIILASLWWNNRDLIREIRSIRELSGHMAQGDYSQHLHSTRRDEFGQMSEEFNRIMEGTSGIVGTLREEANVIHDSADRLSSGMQQAADEARFNVEQMEQLRQGAEVQLVSTSESTTAMEEMAIGIQRIAESVQQVSEATHGIDAKTKQGNERIGDVNRQIHVAKGALDSVGDVIRSLNERSEQIGEVIHFIHEISGQTKLLALNASIEAARAGEHGRGFAVVAAEIGKLAESVGTSANRITTQIGEMQDETRVALQGMQEGSLQVGQGLQLLDEIKERFTLIRDDIARVADEVQEVSSASEEMSAGSEQISASLTQLANIARASSGYSIEALERSRNQLHSLDNLNTSTDSLQEVTVKLNEVIGKFRIRE</sequence>
<evidence type="ECO:0000256" key="2">
    <source>
        <dbReference type="ARBA" id="ARBA00022475"/>
    </source>
</evidence>
<dbReference type="SMART" id="SM00304">
    <property type="entry name" value="HAMP"/>
    <property type="match status" value="2"/>
</dbReference>
<keyword evidence="7" id="KW-1133">Transmembrane helix</keyword>
<accession>A0ABU1J4Z4</accession>
<dbReference type="PANTHER" id="PTHR32089:SF112">
    <property type="entry name" value="LYSOZYME-LIKE PROTEIN-RELATED"/>
    <property type="match status" value="1"/>
</dbReference>
<dbReference type="Gene3D" id="3.30.450.20">
    <property type="entry name" value="PAS domain"/>
    <property type="match status" value="1"/>
</dbReference>
<dbReference type="CDD" id="cd12912">
    <property type="entry name" value="PDC2_MCP_like"/>
    <property type="match status" value="1"/>
</dbReference>
<comment type="subcellular location">
    <subcellularLocation>
        <location evidence="1">Cell membrane</location>
    </subcellularLocation>
</comment>
<dbReference type="Pfam" id="PF22673">
    <property type="entry name" value="MCP-like_PDC_1"/>
    <property type="match status" value="1"/>
</dbReference>
<keyword evidence="3 7" id="KW-0472">Membrane</keyword>
<dbReference type="Pfam" id="PF00015">
    <property type="entry name" value="MCPsignal"/>
    <property type="match status" value="1"/>
</dbReference>
<evidence type="ECO:0000256" key="4">
    <source>
        <dbReference type="ARBA" id="ARBA00023224"/>
    </source>
</evidence>
<evidence type="ECO:0000256" key="7">
    <source>
        <dbReference type="SAM" id="Phobius"/>
    </source>
</evidence>
<dbReference type="RefSeq" id="WP_188775105.1">
    <property type="nucleotide sequence ID" value="NZ_BMMB01000004.1"/>
</dbReference>
<evidence type="ECO:0000313" key="10">
    <source>
        <dbReference type="EMBL" id="MDR6246573.1"/>
    </source>
</evidence>
<dbReference type="Gene3D" id="6.10.340.10">
    <property type="match status" value="1"/>
</dbReference>
<dbReference type="Gene3D" id="1.10.287.950">
    <property type="entry name" value="Methyl-accepting chemotaxis protein"/>
    <property type="match status" value="1"/>
</dbReference>
<gene>
    <name evidence="10" type="ORF">JOC58_004518</name>
</gene>
<evidence type="ECO:0000313" key="11">
    <source>
        <dbReference type="Proteomes" id="UP001185028"/>
    </source>
</evidence>